<keyword evidence="1" id="KW-0732">Signal</keyword>
<dbReference type="EMBL" id="LNTU01000038">
    <property type="protein sequence ID" value="KXF75274.1"/>
    <property type="molecule type" value="Genomic_DNA"/>
</dbReference>
<dbReference type="STRING" id="1494590.ATN84_18555"/>
<dbReference type="PANTHER" id="PTHR41252:SF1">
    <property type="entry name" value="BLR2505 PROTEIN"/>
    <property type="match status" value="1"/>
</dbReference>
<dbReference type="GO" id="GO:0016853">
    <property type="term" value="F:isomerase activity"/>
    <property type="evidence" value="ECO:0007669"/>
    <property type="project" value="UniProtKB-KW"/>
</dbReference>
<dbReference type="Gene3D" id="3.10.450.50">
    <property type="match status" value="1"/>
</dbReference>
<feature type="chain" id="PRO_5007465131" evidence="1">
    <location>
        <begin position="35"/>
        <end position="184"/>
    </location>
</feature>
<evidence type="ECO:0000259" key="2">
    <source>
        <dbReference type="Pfam" id="PF12680"/>
    </source>
</evidence>
<gene>
    <name evidence="3" type="ORF">ATN84_18555</name>
</gene>
<reference evidence="3 4" key="1">
    <citation type="submission" date="2015-11" db="EMBL/GenBank/DDBJ databases">
        <title>Draft genome sequence of Paramesorhizobium deserti A-3-E, a strain highly resistant to diverse beta-lactam antibiotics.</title>
        <authorList>
            <person name="Lv R."/>
            <person name="Yang X."/>
            <person name="Fang N."/>
            <person name="Guo J."/>
            <person name="Luo X."/>
            <person name="Peng F."/>
            <person name="Yang R."/>
            <person name="Cui Y."/>
            <person name="Fang C."/>
            <person name="Song Y."/>
        </authorList>
    </citation>
    <scope>NUCLEOTIDE SEQUENCE [LARGE SCALE GENOMIC DNA]</scope>
    <source>
        <strain evidence="3 4">A-3-E</strain>
    </source>
</reference>
<organism evidence="3 4">
    <name type="scientific">Paramesorhizobium deserti</name>
    <dbReference type="NCBI Taxonomy" id="1494590"/>
    <lineage>
        <taxon>Bacteria</taxon>
        <taxon>Pseudomonadati</taxon>
        <taxon>Pseudomonadota</taxon>
        <taxon>Alphaproteobacteria</taxon>
        <taxon>Hyphomicrobiales</taxon>
        <taxon>Phyllobacteriaceae</taxon>
        <taxon>Paramesorhizobium</taxon>
    </lineage>
</organism>
<dbReference type="Proteomes" id="UP000070107">
    <property type="component" value="Unassembled WGS sequence"/>
</dbReference>
<keyword evidence="4" id="KW-1185">Reference proteome</keyword>
<feature type="domain" description="SnoaL-like" evidence="2">
    <location>
        <begin position="70"/>
        <end position="160"/>
    </location>
</feature>
<evidence type="ECO:0000313" key="3">
    <source>
        <dbReference type="EMBL" id="KXF75274.1"/>
    </source>
</evidence>
<keyword evidence="3" id="KW-0413">Isomerase</keyword>
<name>A0A135HQ05_9HYPH</name>
<evidence type="ECO:0000256" key="1">
    <source>
        <dbReference type="SAM" id="SignalP"/>
    </source>
</evidence>
<comment type="caution">
    <text evidence="3">The sequence shown here is derived from an EMBL/GenBank/DDBJ whole genome shotgun (WGS) entry which is preliminary data.</text>
</comment>
<protein>
    <submittedName>
        <fullName evidence="3">Ketosteroid isomerase</fullName>
    </submittedName>
</protein>
<dbReference type="Pfam" id="PF12680">
    <property type="entry name" value="SnoaL_2"/>
    <property type="match status" value="1"/>
</dbReference>
<proteinExistence type="predicted"/>
<accession>A0A135HQ05</accession>
<dbReference type="InterPro" id="IPR032710">
    <property type="entry name" value="NTF2-like_dom_sf"/>
</dbReference>
<evidence type="ECO:0000313" key="4">
    <source>
        <dbReference type="Proteomes" id="UP000070107"/>
    </source>
</evidence>
<dbReference type="SUPFAM" id="SSF54427">
    <property type="entry name" value="NTF2-like"/>
    <property type="match status" value="1"/>
</dbReference>
<dbReference type="AlphaFoldDB" id="A0A135HQ05"/>
<dbReference type="PANTHER" id="PTHR41252">
    <property type="entry name" value="BLR2505 PROTEIN"/>
    <property type="match status" value="1"/>
</dbReference>
<feature type="signal peptide" evidence="1">
    <location>
        <begin position="1"/>
        <end position="34"/>
    </location>
</feature>
<dbReference type="RefSeq" id="WP_068884474.1">
    <property type="nucleotide sequence ID" value="NZ_LNTU01000038.1"/>
</dbReference>
<dbReference type="OrthoDB" id="1450423at2"/>
<sequence>MTILPTRQWVAGASRRALITLALLSLALPGTAIANATATQVQAADSAAIEQRNKAIVEAAFEKWRGGTYVFGELLAPDVVWTIHGSGPVAGTYRNQKDFIEKASRPLTSRLATPIAPEVHNIFADGDTIIIRFDGTATTTSGAPYRNQFVWILKMKDGLVLNAEAFLDLVAYQQVVDNNAPRSQ</sequence>
<dbReference type="InterPro" id="IPR037401">
    <property type="entry name" value="SnoaL-like"/>
</dbReference>